<protein>
    <submittedName>
        <fullName evidence="7">D-2-hydroxyacid dehydrogenase</fullName>
    </submittedName>
</protein>
<dbReference type="GO" id="GO:0051287">
    <property type="term" value="F:NAD binding"/>
    <property type="evidence" value="ECO:0007669"/>
    <property type="project" value="InterPro"/>
</dbReference>
<dbReference type="CDD" id="cd05300">
    <property type="entry name" value="2-Hacid_dh_1"/>
    <property type="match status" value="1"/>
</dbReference>
<evidence type="ECO:0000259" key="6">
    <source>
        <dbReference type="Pfam" id="PF02826"/>
    </source>
</evidence>
<dbReference type="GO" id="GO:0016616">
    <property type="term" value="F:oxidoreductase activity, acting on the CH-OH group of donors, NAD or NADP as acceptor"/>
    <property type="evidence" value="ECO:0007669"/>
    <property type="project" value="InterPro"/>
</dbReference>
<sequence length="335" mass="36264">MSTPSPPPQIAVLCRDDQDRPPGLESLAGRVTFRFTDADGLPDAIAGADGLFVWDFFSPAVRAAWPRANRLRWLHVAAAGVDAVLFDELINSDVVVTNARGVFDQPIAEYVLAMILAETKQLHRTRQLQREHRWQHRETRSLAGQHALIVGTGGIGRATARLLTAAGLRVTGAGRVAVDEDPDFATVVESSALERNVGEVDHLIMVAPLTQATTGLINARVLAAMKPGSHLINVGRGPSVDEDALAAALRTGPIGAASLDVFCSEPLPDDHPFWELPNAFVSPHMSGDTDGWLCRLAGQFVDTAERWLDGRELINIVDKRRGYSAGGSARREPRR</sequence>
<feature type="domain" description="D-isomer specific 2-hydroxyacid dehydrogenase catalytic" evidence="5">
    <location>
        <begin position="35"/>
        <end position="317"/>
    </location>
</feature>
<evidence type="ECO:0000256" key="3">
    <source>
        <dbReference type="ARBA" id="ARBA00023027"/>
    </source>
</evidence>
<dbReference type="Pfam" id="PF02826">
    <property type="entry name" value="2-Hacid_dh_C"/>
    <property type="match status" value="1"/>
</dbReference>
<dbReference type="PANTHER" id="PTHR43333">
    <property type="entry name" value="2-HACID_DH_C DOMAIN-CONTAINING PROTEIN"/>
    <property type="match status" value="1"/>
</dbReference>
<dbReference type="Pfam" id="PF00389">
    <property type="entry name" value="2-Hacid_dh"/>
    <property type="match status" value="1"/>
</dbReference>
<dbReference type="KEGG" id="mik:FOE78_15810"/>
<evidence type="ECO:0000256" key="2">
    <source>
        <dbReference type="ARBA" id="ARBA00023002"/>
    </source>
</evidence>
<dbReference type="SUPFAM" id="SSF52283">
    <property type="entry name" value="Formate/glycerate dehydrogenase catalytic domain-like"/>
    <property type="match status" value="1"/>
</dbReference>
<evidence type="ECO:0000259" key="5">
    <source>
        <dbReference type="Pfam" id="PF00389"/>
    </source>
</evidence>
<name>A0A516Q1A0_9ACTN</name>
<dbReference type="InterPro" id="IPR036291">
    <property type="entry name" value="NAD(P)-bd_dom_sf"/>
</dbReference>
<organism evidence="7 8">
    <name type="scientific">Microlunatus elymi</name>
    <dbReference type="NCBI Taxonomy" id="2596828"/>
    <lineage>
        <taxon>Bacteria</taxon>
        <taxon>Bacillati</taxon>
        <taxon>Actinomycetota</taxon>
        <taxon>Actinomycetes</taxon>
        <taxon>Propionibacteriales</taxon>
        <taxon>Propionibacteriaceae</taxon>
        <taxon>Microlunatus</taxon>
    </lineage>
</organism>
<dbReference type="EMBL" id="CP041692">
    <property type="protein sequence ID" value="QDP97196.1"/>
    <property type="molecule type" value="Genomic_DNA"/>
</dbReference>
<feature type="domain" description="D-isomer specific 2-hydroxyacid dehydrogenase NAD-binding" evidence="6">
    <location>
        <begin position="112"/>
        <end position="286"/>
    </location>
</feature>
<dbReference type="InterPro" id="IPR006140">
    <property type="entry name" value="D-isomer_DH_NAD-bd"/>
</dbReference>
<reference evidence="7 8" key="1">
    <citation type="submission" date="2019-07" db="EMBL/GenBank/DDBJ databases">
        <title>Microlunatus dokdonensis sp. nov. isolated from the rhizospheric soil of the wild plant Elymus tsukushiensis.</title>
        <authorList>
            <person name="Ghim S.-Y."/>
            <person name="Hwang Y.-J."/>
            <person name="Son J.-S."/>
            <person name="Shin J.-H."/>
        </authorList>
    </citation>
    <scope>NUCLEOTIDE SEQUENCE [LARGE SCALE GENOMIC DNA]</scope>
    <source>
        <strain evidence="7 8">KUDC0627</strain>
    </source>
</reference>
<dbReference type="AlphaFoldDB" id="A0A516Q1A0"/>
<evidence type="ECO:0000313" key="8">
    <source>
        <dbReference type="Proteomes" id="UP000319263"/>
    </source>
</evidence>
<dbReference type="PANTHER" id="PTHR43333:SF1">
    <property type="entry name" value="D-ISOMER SPECIFIC 2-HYDROXYACID DEHYDROGENASE NAD-BINDING DOMAIN-CONTAINING PROTEIN"/>
    <property type="match status" value="1"/>
</dbReference>
<keyword evidence="2 4" id="KW-0560">Oxidoreductase</keyword>
<dbReference type="RefSeq" id="WP_143987157.1">
    <property type="nucleotide sequence ID" value="NZ_CP041692.1"/>
</dbReference>
<evidence type="ECO:0000256" key="4">
    <source>
        <dbReference type="RuleBase" id="RU003719"/>
    </source>
</evidence>
<proteinExistence type="inferred from homology"/>
<evidence type="ECO:0000256" key="1">
    <source>
        <dbReference type="ARBA" id="ARBA00005854"/>
    </source>
</evidence>
<comment type="similarity">
    <text evidence="1 4">Belongs to the D-isomer specific 2-hydroxyacid dehydrogenase family.</text>
</comment>
<dbReference type="InterPro" id="IPR006139">
    <property type="entry name" value="D-isomer_2_OHA_DH_cat_dom"/>
</dbReference>
<gene>
    <name evidence="7" type="ORF">FOE78_15810</name>
</gene>
<keyword evidence="8" id="KW-1185">Reference proteome</keyword>
<dbReference type="OrthoDB" id="4324715at2"/>
<accession>A0A516Q1A0</accession>
<dbReference type="Gene3D" id="3.40.50.720">
    <property type="entry name" value="NAD(P)-binding Rossmann-like Domain"/>
    <property type="match status" value="2"/>
</dbReference>
<evidence type="ECO:0000313" key="7">
    <source>
        <dbReference type="EMBL" id="QDP97196.1"/>
    </source>
</evidence>
<dbReference type="Proteomes" id="UP000319263">
    <property type="component" value="Chromosome"/>
</dbReference>
<dbReference type="SUPFAM" id="SSF51735">
    <property type="entry name" value="NAD(P)-binding Rossmann-fold domains"/>
    <property type="match status" value="1"/>
</dbReference>
<keyword evidence="3" id="KW-0520">NAD</keyword>